<protein>
    <submittedName>
        <fullName evidence="2">NADH dehydrogenase subunit 4L</fullName>
    </submittedName>
</protein>
<keyword evidence="2" id="KW-0496">Mitochondrion</keyword>
<organism evidence="2">
    <name type="scientific">Breviscolex orientalis</name>
    <dbReference type="NCBI Taxonomy" id="137570"/>
    <lineage>
        <taxon>Eukaryota</taxon>
        <taxon>Metazoa</taxon>
        <taxon>Spiralia</taxon>
        <taxon>Lophotrochozoa</taxon>
        <taxon>Platyhelminthes</taxon>
        <taxon>Cestoda</taxon>
        <taxon>Eucestoda</taxon>
        <taxon>Caryophyllidea</taxon>
        <taxon>Capingentidae</taxon>
        <taxon>Breviscolex</taxon>
    </lineage>
</organism>
<dbReference type="EMBL" id="KY486752">
    <property type="protein sequence ID" value="ASL24591.1"/>
    <property type="molecule type" value="Genomic_DNA"/>
</dbReference>
<proteinExistence type="predicted"/>
<gene>
    <name evidence="2" type="primary">nad4l</name>
</gene>
<keyword evidence="1" id="KW-1133">Transmembrane helix</keyword>
<accession>A0A343ESQ5</accession>
<reference evidence="2" key="1">
    <citation type="journal article" date="2017" name="Parasit. Vectors">
        <title>The complete mitochondrial DNA of three monozoic tapeworms in the Caryophyllidea: a mitogenomic perspective on the phylogeny of eucestodes.</title>
        <authorList>
            <person name="Li W.X."/>
            <person name="Zhang D."/>
            <person name="Boyce K."/>
            <person name="Xi B.W."/>
            <person name="Zou H."/>
            <person name="Wu S.G."/>
            <person name="Li M."/>
            <person name="Wang G.T."/>
        </authorList>
    </citation>
    <scope>NUCLEOTIDE SEQUENCE</scope>
</reference>
<feature type="transmembrane region" description="Helical" evidence="1">
    <location>
        <begin position="50"/>
        <end position="71"/>
    </location>
</feature>
<evidence type="ECO:0000313" key="2">
    <source>
        <dbReference type="EMBL" id="ASL24591.1"/>
    </source>
</evidence>
<dbReference type="Pfam" id="PF06235">
    <property type="entry name" value="NAD4L"/>
    <property type="match status" value="1"/>
</dbReference>
<sequence>MMALFLVIFSVVMLALMLSVSRFLNCLVILENFNVLLLLFCLWVGAYSTHMVFVVLMVVTTIEVVVGLVVLTRLWETGGFMDVVGV</sequence>
<keyword evidence="1" id="KW-0472">Membrane</keyword>
<keyword evidence="1" id="KW-0812">Transmembrane</keyword>
<dbReference type="InterPro" id="IPR009356">
    <property type="entry name" value="NAD_DH_su4L"/>
</dbReference>
<geneLocation type="mitochondrion" evidence="2"/>
<evidence type="ECO:0000256" key="1">
    <source>
        <dbReference type="SAM" id="Phobius"/>
    </source>
</evidence>
<name>A0A343ESQ5_9CEST</name>
<dbReference type="AlphaFoldDB" id="A0A343ESQ5"/>